<keyword evidence="3" id="KW-1185">Reference proteome</keyword>
<dbReference type="EMBL" id="AKHW03000629">
    <property type="protein sequence ID" value="KYO45229.1"/>
    <property type="molecule type" value="Genomic_DNA"/>
</dbReference>
<evidence type="ECO:0000313" key="3">
    <source>
        <dbReference type="Proteomes" id="UP000050525"/>
    </source>
</evidence>
<reference evidence="2 3" key="1">
    <citation type="journal article" date="2012" name="Genome Biol.">
        <title>Sequencing three crocodilian genomes to illuminate the evolution of archosaurs and amniotes.</title>
        <authorList>
            <person name="St John J.A."/>
            <person name="Braun E.L."/>
            <person name="Isberg S.R."/>
            <person name="Miles L.G."/>
            <person name="Chong A.Y."/>
            <person name="Gongora J."/>
            <person name="Dalzell P."/>
            <person name="Moran C."/>
            <person name="Bed'hom B."/>
            <person name="Abzhanov A."/>
            <person name="Burgess S.C."/>
            <person name="Cooksey A.M."/>
            <person name="Castoe T.A."/>
            <person name="Crawford N.G."/>
            <person name="Densmore L.D."/>
            <person name="Drew J.C."/>
            <person name="Edwards S.V."/>
            <person name="Faircloth B.C."/>
            <person name="Fujita M.K."/>
            <person name="Greenwold M.J."/>
            <person name="Hoffmann F.G."/>
            <person name="Howard J.M."/>
            <person name="Iguchi T."/>
            <person name="Janes D.E."/>
            <person name="Khan S.Y."/>
            <person name="Kohno S."/>
            <person name="de Koning A.J."/>
            <person name="Lance S.L."/>
            <person name="McCarthy F.M."/>
            <person name="McCormack J.E."/>
            <person name="Merchant M.E."/>
            <person name="Peterson D.G."/>
            <person name="Pollock D.D."/>
            <person name="Pourmand N."/>
            <person name="Raney B.J."/>
            <person name="Roessler K.A."/>
            <person name="Sanford J.R."/>
            <person name="Sawyer R.H."/>
            <person name="Schmidt C.J."/>
            <person name="Triplett E.W."/>
            <person name="Tuberville T.D."/>
            <person name="Venegas-Anaya M."/>
            <person name="Howard J.T."/>
            <person name="Jarvis E.D."/>
            <person name="Guillette L.J.Jr."/>
            <person name="Glenn T.C."/>
            <person name="Green R.E."/>
            <person name="Ray D.A."/>
        </authorList>
    </citation>
    <scope>NUCLEOTIDE SEQUENCE [LARGE SCALE GENOMIC DNA]</scope>
    <source>
        <strain evidence="2">KSC_2009_1</strain>
    </source>
</reference>
<dbReference type="Proteomes" id="UP000050525">
    <property type="component" value="Unassembled WGS sequence"/>
</dbReference>
<protein>
    <submittedName>
        <fullName evidence="2">Uncharacterized protein</fullName>
    </submittedName>
</protein>
<accession>A0A151P8J6</accession>
<name>A0A151P8J6_ALLMI</name>
<organism evidence="2 3">
    <name type="scientific">Alligator mississippiensis</name>
    <name type="common">American alligator</name>
    <dbReference type="NCBI Taxonomy" id="8496"/>
    <lineage>
        <taxon>Eukaryota</taxon>
        <taxon>Metazoa</taxon>
        <taxon>Chordata</taxon>
        <taxon>Craniata</taxon>
        <taxon>Vertebrata</taxon>
        <taxon>Euteleostomi</taxon>
        <taxon>Archelosauria</taxon>
        <taxon>Archosauria</taxon>
        <taxon>Crocodylia</taxon>
        <taxon>Alligatoridae</taxon>
        <taxon>Alligatorinae</taxon>
        <taxon>Alligator</taxon>
    </lineage>
</organism>
<feature type="region of interest" description="Disordered" evidence="1">
    <location>
        <begin position="83"/>
        <end position="107"/>
    </location>
</feature>
<gene>
    <name evidence="2" type="ORF">Y1Q_0014679</name>
</gene>
<evidence type="ECO:0000256" key="1">
    <source>
        <dbReference type="SAM" id="MobiDB-lite"/>
    </source>
</evidence>
<evidence type="ECO:0000313" key="2">
    <source>
        <dbReference type="EMBL" id="KYO45229.1"/>
    </source>
</evidence>
<comment type="caution">
    <text evidence="2">The sequence shown here is derived from an EMBL/GenBank/DDBJ whole genome shotgun (WGS) entry which is preliminary data.</text>
</comment>
<dbReference type="AlphaFoldDB" id="A0A151P8J6"/>
<proteinExistence type="predicted"/>
<sequence length="107" mass="11539">MMADEGPSSSEWAGVFNRHTCTDAYWPIAIRFLLPARRCGVLPPAGPSEFPGLYCVLPVPSACQCGLTIFLCIPLTSISYTKRTSCQPPDISDTSEHPGSCKTRSAC</sequence>